<dbReference type="Proteomes" id="UP000600918">
    <property type="component" value="Unassembled WGS sequence"/>
</dbReference>
<keyword evidence="4" id="KW-1185">Reference proteome</keyword>
<dbReference type="PANTHER" id="PTHR11878">
    <property type="entry name" value="SODIUM/CALCIUM EXCHANGER"/>
    <property type="match status" value="1"/>
</dbReference>
<evidence type="ECO:0000256" key="1">
    <source>
        <dbReference type="ARBA" id="ARBA00023065"/>
    </source>
</evidence>
<evidence type="ECO:0000256" key="2">
    <source>
        <dbReference type="SAM" id="MobiDB-lite"/>
    </source>
</evidence>
<comment type="caution">
    <text evidence="3">The sequence shown here is derived from an EMBL/GenBank/DDBJ whole genome shotgun (WGS) entry which is preliminary data.</text>
</comment>
<keyword evidence="1" id="KW-0813">Transport</keyword>
<dbReference type="GO" id="GO:0030424">
    <property type="term" value="C:axon"/>
    <property type="evidence" value="ECO:0007669"/>
    <property type="project" value="TreeGrafter"/>
</dbReference>
<organism evidence="3 4">
    <name type="scientific">Vespula pensylvanica</name>
    <name type="common">Western yellow jacket</name>
    <name type="synonym">Wasp</name>
    <dbReference type="NCBI Taxonomy" id="30213"/>
    <lineage>
        <taxon>Eukaryota</taxon>
        <taxon>Metazoa</taxon>
        <taxon>Ecdysozoa</taxon>
        <taxon>Arthropoda</taxon>
        <taxon>Hexapoda</taxon>
        <taxon>Insecta</taxon>
        <taxon>Pterygota</taxon>
        <taxon>Neoptera</taxon>
        <taxon>Endopterygota</taxon>
        <taxon>Hymenoptera</taxon>
        <taxon>Apocrita</taxon>
        <taxon>Aculeata</taxon>
        <taxon>Vespoidea</taxon>
        <taxon>Vespidae</taxon>
        <taxon>Vespinae</taxon>
        <taxon>Vespula</taxon>
    </lineage>
</organism>
<sequence>MAILLMRQLKPRGPVKGPKGTSSWKEQFTEALTVSGGDEEDDAEGGGGGGGGGGGESSSPTPADYLMHSITIFWKVLFAFVPPTASEIACEPLPQCSLKKYAKIYKVQPLNKAHVLFNFAKALKRLSDIQLRD</sequence>
<feature type="compositionally biased region" description="Gly residues" evidence="2">
    <location>
        <begin position="45"/>
        <end position="56"/>
    </location>
</feature>
<dbReference type="InterPro" id="IPR051171">
    <property type="entry name" value="CaCA"/>
</dbReference>
<dbReference type="GO" id="GO:0098794">
    <property type="term" value="C:postsynapse"/>
    <property type="evidence" value="ECO:0007669"/>
    <property type="project" value="TreeGrafter"/>
</dbReference>
<dbReference type="EMBL" id="JACSDY010000001">
    <property type="protein sequence ID" value="KAF7439037.1"/>
    <property type="molecule type" value="Genomic_DNA"/>
</dbReference>
<keyword evidence="1" id="KW-0406">Ion transport</keyword>
<proteinExistence type="predicted"/>
<accession>A0A834UHE4</accession>
<dbReference type="GO" id="GO:0098703">
    <property type="term" value="P:calcium ion import across plasma membrane"/>
    <property type="evidence" value="ECO:0007669"/>
    <property type="project" value="TreeGrafter"/>
</dbReference>
<name>A0A834UHE4_VESPE</name>
<feature type="region of interest" description="Disordered" evidence="2">
    <location>
        <begin position="32"/>
        <end position="62"/>
    </location>
</feature>
<evidence type="ECO:0000313" key="4">
    <source>
        <dbReference type="Proteomes" id="UP000600918"/>
    </source>
</evidence>
<evidence type="ECO:0000313" key="3">
    <source>
        <dbReference type="EMBL" id="KAF7439037.1"/>
    </source>
</evidence>
<dbReference type="AlphaFoldDB" id="A0A834UHE4"/>
<protein>
    <submittedName>
        <fullName evidence="3">Uncharacterized protein</fullName>
    </submittedName>
</protein>
<dbReference type="GO" id="GO:0042383">
    <property type="term" value="C:sarcolemma"/>
    <property type="evidence" value="ECO:0007669"/>
    <property type="project" value="TreeGrafter"/>
</dbReference>
<dbReference type="PANTHER" id="PTHR11878:SF65">
    <property type="entry name" value="NA_CA-EXCHANGE PROTEIN, ISOFORM G"/>
    <property type="match status" value="1"/>
</dbReference>
<reference evidence="3" key="1">
    <citation type="journal article" date="2020" name="G3 (Bethesda)">
        <title>High-Quality Assemblies for Three Invasive Social Wasps from the &lt;i&gt;Vespula&lt;/i&gt; Genus.</title>
        <authorList>
            <person name="Harrop T.W.R."/>
            <person name="Guhlin J."/>
            <person name="McLaughlin G.M."/>
            <person name="Permina E."/>
            <person name="Stockwell P."/>
            <person name="Gilligan J."/>
            <person name="Le Lec M.F."/>
            <person name="Gruber M.A.M."/>
            <person name="Quinn O."/>
            <person name="Lovegrove M."/>
            <person name="Duncan E.J."/>
            <person name="Remnant E.J."/>
            <person name="Van Eeckhoven J."/>
            <person name="Graham B."/>
            <person name="Knapp R.A."/>
            <person name="Langford K.W."/>
            <person name="Kronenberg Z."/>
            <person name="Press M.O."/>
            <person name="Eacker S.M."/>
            <person name="Wilson-Rankin E.E."/>
            <person name="Purcell J."/>
            <person name="Lester P.J."/>
            <person name="Dearden P.K."/>
        </authorList>
    </citation>
    <scope>NUCLEOTIDE SEQUENCE</scope>
    <source>
        <strain evidence="3">Volc-1</strain>
    </source>
</reference>
<dbReference type="GO" id="GO:0005432">
    <property type="term" value="F:calcium:sodium antiporter activity"/>
    <property type="evidence" value="ECO:0007669"/>
    <property type="project" value="TreeGrafter"/>
</dbReference>
<gene>
    <name evidence="3" type="ORF">H0235_001428</name>
</gene>